<accession>A0A3D9HF49</accession>
<proteinExistence type="predicted"/>
<dbReference type="InterPro" id="IPR012480">
    <property type="entry name" value="Hepar_II_III_C"/>
</dbReference>
<dbReference type="GO" id="GO:0030313">
    <property type="term" value="C:cell envelope"/>
    <property type="evidence" value="ECO:0007669"/>
    <property type="project" value="UniProtKB-SubCell"/>
</dbReference>
<dbReference type="Gene3D" id="2.70.98.70">
    <property type="match status" value="1"/>
</dbReference>
<dbReference type="InterPro" id="IPR058849">
    <property type="entry name" value="Ulvan_lyase_2nd"/>
</dbReference>
<evidence type="ECO:0000256" key="1">
    <source>
        <dbReference type="ARBA" id="ARBA00004196"/>
    </source>
</evidence>
<dbReference type="OrthoDB" id="8732671at2"/>
<evidence type="ECO:0000259" key="4">
    <source>
        <dbReference type="Pfam" id="PF26377"/>
    </source>
</evidence>
<evidence type="ECO:0000313" key="6">
    <source>
        <dbReference type="Proteomes" id="UP000256629"/>
    </source>
</evidence>
<feature type="domain" description="Heparinase II/III-like C-terminal" evidence="2">
    <location>
        <begin position="474"/>
        <end position="531"/>
    </location>
</feature>
<dbReference type="GO" id="GO:0016829">
    <property type="term" value="F:lyase activity"/>
    <property type="evidence" value="ECO:0007669"/>
    <property type="project" value="InterPro"/>
</dbReference>
<protein>
    <submittedName>
        <fullName evidence="5">Heparinase II/III-like protein</fullName>
    </submittedName>
</protein>
<reference evidence="5 6" key="1">
    <citation type="submission" date="2018-07" db="EMBL/GenBank/DDBJ databases">
        <title>Genomic Encyclopedia of Type Strains, Phase III (KMG-III): the genomes of soil and plant-associated and newly described type strains.</title>
        <authorList>
            <person name="Whitman W."/>
        </authorList>
    </citation>
    <scope>NUCLEOTIDE SEQUENCE [LARGE SCALE GENOMIC DNA]</scope>
    <source>
        <strain evidence="5 6">CECT 8487</strain>
    </source>
</reference>
<evidence type="ECO:0000259" key="3">
    <source>
        <dbReference type="Pfam" id="PF26374"/>
    </source>
</evidence>
<feature type="domain" description="Endo-acting ulvan lyase C-terminal" evidence="3">
    <location>
        <begin position="752"/>
        <end position="845"/>
    </location>
</feature>
<dbReference type="RefSeq" id="WP_116524235.1">
    <property type="nucleotide sequence ID" value="NZ_QRDX01000005.1"/>
</dbReference>
<gene>
    <name evidence="5" type="ORF">DFQ02_10598</name>
</gene>
<dbReference type="Pfam" id="PF26374">
    <property type="entry name" value="Ulvan_lyaseC"/>
    <property type="match status" value="1"/>
</dbReference>
<evidence type="ECO:0000313" key="5">
    <source>
        <dbReference type="EMBL" id="RED47871.1"/>
    </source>
</evidence>
<name>A0A3D9HF49_9FLAO</name>
<evidence type="ECO:0000259" key="2">
    <source>
        <dbReference type="Pfam" id="PF07940"/>
    </source>
</evidence>
<sequence>MSNRNHKIIQRMKQLEQLRLTACYVLLVLILITQFKVWSQTQERPFILVKASERQKILDKIEKQDWANEIYTNLQKETDKQVEVFYDNPEAFVKQLPFDWSKRQQNQFPPFLKTTHIANGVQENLDNATDEEWQSAELLIENLQVALNCGIMYYLTEDEKYAYVASSILYSFIKSVQQSEVSQWTGRGGWLFPYDGFREVQVIGYKLPLIYDFIHTYLKNEGTSFDIIENRKVSFPFNEAQKVFKTYANITVNYGQTGSNHCVLEAPNLVYNALAMDNESEREKWLSYFLSESTENQDALPIMYKNYKKEGDIWPETSQYLNHSTSLLAELMLVVNRYDSSLKLGEKYPNVLHALPRLDYFVYPNNEIVRWGDGHRRAHAPYEAYDNAYVLAQMDGLTELQNKFAPLISRAISKGKYKRKSMEALFWYDNDFKDAPATIELPRTDKVYHAGIIIQRNLSSTNSPKDGLMCFVGGAHMVHGHAEGMNIELYGEGQVLGVDHGRKKYGQDLHENYSRIFAAHNTVIVNGSSQGEGGWVNLGINKVKSIAMEPEVGREAISPYHSFTLTSFEDDKGNKAEATQERTLALIRTSPTSGYYVDVFRSKSRLPNEYHDYLYHNIGDELTFENKDLDLKNTPNRYMSNANEPWKRNKLYRHPGWHFFEDIKTSKTYDNDVKGTFHTKKLKQGAVFMQLHIPGFENRTYTKVKAPTTFESPEPYDSLPTPTLVIRKEGEAWKNPFVVVFEPYNEMEVPSIQSVTKIEQDRLYKGLKVISKTPSETLIQYIITQSKNQVFKSDTFDIYFEGTFAIITLDENETLKSIYIGDGKALNYKNETIQTESDNTYYKEFNNE</sequence>
<dbReference type="Pfam" id="PF07940">
    <property type="entry name" value="Hepar_II_III_C"/>
    <property type="match status" value="1"/>
</dbReference>
<feature type="domain" description="Endo-acting ulvan lyase 2nd" evidence="4">
    <location>
        <begin position="310"/>
        <end position="426"/>
    </location>
</feature>
<comment type="subcellular location">
    <subcellularLocation>
        <location evidence="1">Cell envelope</location>
    </subcellularLocation>
</comment>
<comment type="caution">
    <text evidence="5">The sequence shown here is derived from an EMBL/GenBank/DDBJ whole genome shotgun (WGS) entry which is preliminary data.</text>
</comment>
<dbReference type="EMBL" id="QRDX01000005">
    <property type="protein sequence ID" value="RED47871.1"/>
    <property type="molecule type" value="Genomic_DNA"/>
</dbReference>
<dbReference type="SUPFAM" id="SSF48230">
    <property type="entry name" value="Chondroitin AC/alginate lyase"/>
    <property type="match status" value="1"/>
</dbReference>
<organism evidence="5 6">
    <name type="scientific">Seonamhaeicola aphaedonensis</name>
    <dbReference type="NCBI Taxonomy" id="1461338"/>
    <lineage>
        <taxon>Bacteria</taxon>
        <taxon>Pseudomonadati</taxon>
        <taxon>Bacteroidota</taxon>
        <taxon>Flavobacteriia</taxon>
        <taxon>Flavobacteriales</taxon>
        <taxon>Flavobacteriaceae</taxon>
    </lineage>
</organism>
<keyword evidence="6" id="KW-1185">Reference proteome</keyword>
<dbReference type="Gene3D" id="1.50.10.100">
    <property type="entry name" value="Chondroitin AC/alginate lyase"/>
    <property type="match status" value="1"/>
</dbReference>
<dbReference type="Proteomes" id="UP000256629">
    <property type="component" value="Unassembled WGS sequence"/>
</dbReference>
<dbReference type="AlphaFoldDB" id="A0A3D9HF49"/>
<dbReference type="InterPro" id="IPR058848">
    <property type="entry name" value="Ulvan_lyase_C"/>
</dbReference>
<dbReference type="Pfam" id="PF26377">
    <property type="entry name" value="Ulvan_lyase_2nd"/>
    <property type="match status" value="1"/>
</dbReference>
<dbReference type="InterPro" id="IPR008929">
    <property type="entry name" value="Chondroitin_lyas"/>
</dbReference>